<evidence type="ECO:0000313" key="2">
    <source>
        <dbReference type="EMBL" id="PKU67491.1"/>
    </source>
</evidence>
<feature type="region of interest" description="Disordered" evidence="1">
    <location>
        <begin position="1"/>
        <end position="25"/>
    </location>
</feature>
<feature type="compositionally biased region" description="Basic residues" evidence="1">
    <location>
        <begin position="13"/>
        <end position="22"/>
    </location>
</feature>
<dbReference type="Proteomes" id="UP000233837">
    <property type="component" value="Unassembled WGS sequence"/>
</dbReference>
<reference evidence="2 3" key="1">
    <citation type="journal article" date="2016" name="Sci. Rep.">
        <title>The Dendrobium catenatum Lindl. genome sequence provides insights into polysaccharide synthase, floral development and adaptive evolution.</title>
        <authorList>
            <person name="Zhang G.Q."/>
            <person name="Xu Q."/>
            <person name="Bian C."/>
            <person name="Tsai W.C."/>
            <person name="Yeh C.M."/>
            <person name="Liu K.W."/>
            <person name="Yoshida K."/>
            <person name="Zhang L.S."/>
            <person name="Chang S.B."/>
            <person name="Chen F."/>
            <person name="Shi Y."/>
            <person name="Su Y.Y."/>
            <person name="Zhang Y.Q."/>
            <person name="Chen L.J."/>
            <person name="Yin Y."/>
            <person name="Lin M."/>
            <person name="Huang H."/>
            <person name="Deng H."/>
            <person name="Wang Z.W."/>
            <person name="Zhu S.L."/>
            <person name="Zhao X."/>
            <person name="Deng C."/>
            <person name="Niu S.C."/>
            <person name="Huang J."/>
            <person name="Wang M."/>
            <person name="Liu G.H."/>
            <person name="Yang H.J."/>
            <person name="Xiao X.J."/>
            <person name="Hsiao Y.Y."/>
            <person name="Wu W.L."/>
            <person name="Chen Y.Y."/>
            <person name="Mitsuda N."/>
            <person name="Ohme-Takagi M."/>
            <person name="Luo Y.B."/>
            <person name="Van de Peer Y."/>
            <person name="Liu Z.J."/>
        </authorList>
    </citation>
    <scope>NUCLEOTIDE SEQUENCE [LARGE SCALE GENOMIC DNA]</scope>
    <source>
        <tissue evidence="2">The whole plant</tissue>
    </source>
</reference>
<feature type="compositionally biased region" description="Basic and acidic residues" evidence="1">
    <location>
        <begin position="223"/>
        <end position="234"/>
    </location>
</feature>
<feature type="compositionally biased region" description="Basic residues" evidence="1">
    <location>
        <begin position="195"/>
        <end position="212"/>
    </location>
</feature>
<protein>
    <submittedName>
        <fullName evidence="2">Uncharacterized protein</fullName>
    </submittedName>
</protein>
<evidence type="ECO:0000256" key="1">
    <source>
        <dbReference type="SAM" id="MobiDB-lite"/>
    </source>
</evidence>
<accession>A0A2I0VVQ9</accession>
<feature type="region of interest" description="Disordered" evidence="1">
    <location>
        <begin position="195"/>
        <end position="248"/>
    </location>
</feature>
<feature type="compositionally biased region" description="Basic and acidic residues" evidence="1">
    <location>
        <begin position="156"/>
        <end position="176"/>
    </location>
</feature>
<organism evidence="2 3">
    <name type="scientific">Dendrobium catenatum</name>
    <dbReference type="NCBI Taxonomy" id="906689"/>
    <lineage>
        <taxon>Eukaryota</taxon>
        <taxon>Viridiplantae</taxon>
        <taxon>Streptophyta</taxon>
        <taxon>Embryophyta</taxon>
        <taxon>Tracheophyta</taxon>
        <taxon>Spermatophyta</taxon>
        <taxon>Magnoliopsida</taxon>
        <taxon>Liliopsida</taxon>
        <taxon>Asparagales</taxon>
        <taxon>Orchidaceae</taxon>
        <taxon>Epidendroideae</taxon>
        <taxon>Malaxideae</taxon>
        <taxon>Dendrobiinae</taxon>
        <taxon>Dendrobium</taxon>
    </lineage>
</organism>
<dbReference type="AlphaFoldDB" id="A0A2I0VVQ9"/>
<proteinExistence type="predicted"/>
<feature type="region of interest" description="Disordered" evidence="1">
    <location>
        <begin position="156"/>
        <end position="177"/>
    </location>
</feature>
<reference evidence="2 3" key="2">
    <citation type="journal article" date="2017" name="Nature">
        <title>The Apostasia genome and the evolution of orchids.</title>
        <authorList>
            <person name="Zhang G.Q."/>
            <person name="Liu K.W."/>
            <person name="Li Z."/>
            <person name="Lohaus R."/>
            <person name="Hsiao Y.Y."/>
            <person name="Niu S.C."/>
            <person name="Wang J.Y."/>
            <person name="Lin Y.C."/>
            <person name="Xu Q."/>
            <person name="Chen L.J."/>
            <person name="Yoshida K."/>
            <person name="Fujiwara S."/>
            <person name="Wang Z.W."/>
            <person name="Zhang Y.Q."/>
            <person name="Mitsuda N."/>
            <person name="Wang M."/>
            <person name="Liu G.H."/>
            <person name="Pecoraro L."/>
            <person name="Huang H.X."/>
            <person name="Xiao X.J."/>
            <person name="Lin M."/>
            <person name="Wu X.Y."/>
            <person name="Wu W.L."/>
            <person name="Chen Y.Y."/>
            <person name="Chang S.B."/>
            <person name="Sakamoto S."/>
            <person name="Ohme-Takagi M."/>
            <person name="Yagi M."/>
            <person name="Zeng S.J."/>
            <person name="Shen C.Y."/>
            <person name="Yeh C.M."/>
            <person name="Luo Y.B."/>
            <person name="Tsai W.C."/>
            <person name="Van de Peer Y."/>
            <person name="Liu Z.J."/>
        </authorList>
    </citation>
    <scope>NUCLEOTIDE SEQUENCE [LARGE SCALE GENOMIC DNA]</scope>
    <source>
        <tissue evidence="2">The whole plant</tissue>
    </source>
</reference>
<evidence type="ECO:0000313" key="3">
    <source>
        <dbReference type="Proteomes" id="UP000233837"/>
    </source>
</evidence>
<gene>
    <name evidence="2" type="ORF">MA16_Dca016215</name>
</gene>
<dbReference type="EMBL" id="KZ503190">
    <property type="protein sequence ID" value="PKU67491.1"/>
    <property type="molecule type" value="Genomic_DNA"/>
</dbReference>
<name>A0A2I0VVQ9_9ASPA</name>
<sequence>MRRKPHASEARRASTKLRRKPHEKNSRRVLLELRKGGPQGEPHIQISWFFSLSLETLFINHAYDWIGTLVWKGKNFLSDMAAASDSHAGKAFDIIVAYENYRYKTSNTWYSWLFMQIGVGQRHASPSYRSNELLISRIHKEGHPWKDDILSSGKHISEEEPDKASTKECDSLESFKKPGSKKRFSAILIVNSQKRTKNQTKINKTCKRKGKRSFPEVTAAPRVAEEKLRRDGRARPRRLGSGRGEDLN</sequence>
<feature type="compositionally biased region" description="Basic and acidic residues" evidence="1">
    <location>
        <begin position="1"/>
        <end position="12"/>
    </location>
</feature>
<keyword evidence="3" id="KW-1185">Reference proteome</keyword>